<dbReference type="InterPro" id="IPR007492">
    <property type="entry name" value="LytTR_DNA-bd_dom"/>
</dbReference>
<evidence type="ECO:0000259" key="2">
    <source>
        <dbReference type="PROSITE" id="PS50110"/>
    </source>
</evidence>
<comment type="caution">
    <text evidence="1">Lacks conserved residue(s) required for the propagation of feature annotation.</text>
</comment>
<dbReference type="Pfam" id="PF04397">
    <property type="entry name" value="LytTR"/>
    <property type="match status" value="1"/>
</dbReference>
<dbReference type="PANTHER" id="PTHR37299:SF1">
    <property type="entry name" value="STAGE 0 SPORULATION PROTEIN A HOMOLOG"/>
    <property type="match status" value="1"/>
</dbReference>
<proteinExistence type="predicted"/>
<dbReference type="InterPro" id="IPR001789">
    <property type="entry name" value="Sig_transdc_resp-reg_receiver"/>
</dbReference>
<dbReference type="Gene3D" id="2.40.50.1020">
    <property type="entry name" value="LytTr DNA-binding domain"/>
    <property type="match status" value="1"/>
</dbReference>
<dbReference type="PROSITE" id="PS50110">
    <property type="entry name" value="RESPONSE_REGULATORY"/>
    <property type="match status" value="1"/>
</dbReference>
<feature type="domain" description="Response regulatory" evidence="2">
    <location>
        <begin position="4"/>
        <end position="122"/>
    </location>
</feature>
<sequence length="267" mass="30785">MPYKYIIIDDDPESLLQTKLVADGFQELCYVGSSYNATDGLDLVLECKPDIIFIEIDPKDCKSNLALHFIDCLYKYLSVMPIFVVTTRDKKLAYDSFQYGVREYLIKPIEPSTIVKFLLRLNKKIEKEGITNEIATFHHQQFPVVSSVSEVQSLRLCIKSYGDYRYIDAKDICFLKADNNSTDIHLNNGELITAFKTLKYFETVLSQPFARIHKSYIVNRNYISRIHSGNALCYIKNSNARIPYSKMYKANVDQIITDFANGNYLEI</sequence>
<reference evidence="4 5" key="1">
    <citation type="journal article" date="2015" name="Stand. Genomic Sci.">
        <title>Genomic Encyclopedia of Bacterial and Archaeal Type Strains, Phase III: the genomes of soil and plant-associated and newly described type strains.</title>
        <authorList>
            <person name="Whitman W.B."/>
            <person name="Woyke T."/>
            <person name="Klenk H.P."/>
            <person name="Zhou Y."/>
            <person name="Lilburn T.G."/>
            <person name="Beck B.J."/>
            <person name="De Vos P."/>
            <person name="Vandamme P."/>
            <person name="Eisen J.A."/>
            <person name="Garrity G."/>
            <person name="Hugenholtz P."/>
            <person name="Kyrpides N.C."/>
        </authorList>
    </citation>
    <scope>NUCLEOTIDE SEQUENCE [LARGE SCALE GENOMIC DNA]</scope>
    <source>
        <strain evidence="4 5">CGMCC 1.6847</strain>
    </source>
</reference>
<dbReference type="PANTHER" id="PTHR37299">
    <property type="entry name" value="TRANSCRIPTIONAL REGULATOR-RELATED"/>
    <property type="match status" value="1"/>
</dbReference>
<organism evidence="4 5">
    <name type="scientific">Flavobacterium tiangeerense</name>
    <dbReference type="NCBI Taxonomy" id="459471"/>
    <lineage>
        <taxon>Bacteria</taxon>
        <taxon>Pseudomonadati</taxon>
        <taxon>Bacteroidota</taxon>
        <taxon>Flavobacteriia</taxon>
        <taxon>Flavobacteriales</taxon>
        <taxon>Flavobacteriaceae</taxon>
        <taxon>Flavobacterium</taxon>
    </lineage>
</organism>
<dbReference type="Proteomes" id="UP000317519">
    <property type="component" value="Unassembled WGS sequence"/>
</dbReference>
<dbReference type="EMBL" id="VLKO01000003">
    <property type="protein sequence ID" value="TWI01391.1"/>
    <property type="molecule type" value="Genomic_DNA"/>
</dbReference>
<feature type="domain" description="HTH LytTR-type" evidence="3">
    <location>
        <begin position="156"/>
        <end position="258"/>
    </location>
</feature>
<evidence type="ECO:0000313" key="4">
    <source>
        <dbReference type="EMBL" id="TWI01391.1"/>
    </source>
</evidence>
<protein>
    <submittedName>
        <fullName evidence="4">LytTR family two component transcriptional regulator</fullName>
    </submittedName>
</protein>
<dbReference type="RefSeq" id="WP_144890402.1">
    <property type="nucleotide sequence ID" value="NZ_VLKO01000003.1"/>
</dbReference>
<keyword evidence="5" id="KW-1185">Reference proteome</keyword>
<accession>A0ABY3FMW8</accession>
<dbReference type="InterPro" id="IPR046947">
    <property type="entry name" value="LytR-like"/>
</dbReference>
<evidence type="ECO:0000313" key="5">
    <source>
        <dbReference type="Proteomes" id="UP000317519"/>
    </source>
</evidence>
<dbReference type="SMART" id="SM00850">
    <property type="entry name" value="LytTR"/>
    <property type="match status" value="1"/>
</dbReference>
<dbReference type="SUPFAM" id="SSF52172">
    <property type="entry name" value="CheY-like"/>
    <property type="match status" value="1"/>
</dbReference>
<gene>
    <name evidence="4" type="ORF">IQ05_00972</name>
</gene>
<evidence type="ECO:0000256" key="1">
    <source>
        <dbReference type="PROSITE-ProRule" id="PRU00169"/>
    </source>
</evidence>
<dbReference type="Gene3D" id="3.40.50.2300">
    <property type="match status" value="1"/>
</dbReference>
<dbReference type="PROSITE" id="PS50930">
    <property type="entry name" value="HTH_LYTTR"/>
    <property type="match status" value="1"/>
</dbReference>
<comment type="caution">
    <text evidence="4">The sequence shown here is derived from an EMBL/GenBank/DDBJ whole genome shotgun (WGS) entry which is preliminary data.</text>
</comment>
<name>A0ABY3FMW8_9FLAO</name>
<evidence type="ECO:0000259" key="3">
    <source>
        <dbReference type="PROSITE" id="PS50930"/>
    </source>
</evidence>
<dbReference type="InterPro" id="IPR011006">
    <property type="entry name" value="CheY-like_superfamily"/>
</dbReference>